<protein>
    <submittedName>
        <fullName evidence="1">Uncharacterized protein</fullName>
    </submittedName>
</protein>
<accession>A0A4R5U5M7</accession>
<evidence type="ECO:0000313" key="2">
    <source>
        <dbReference type="Proteomes" id="UP000295543"/>
    </source>
</evidence>
<dbReference type="EMBL" id="SMTG01000007">
    <property type="protein sequence ID" value="TDK29214.1"/>
    <property type="molecule type" value="Genomic_DNA"/>
</dbReference>
<name>A0A4R5U5M7_9GAMM</name>
<gene>
    <name evidence="1" type="ORF">E2F49_14845</name>
</gene>
<evidence type="ECO:0000313" key="1">
    <source>
        <dbReference type="EMBL" id="TDK29214.1"/>
    </source>
</evidence>
<sequence length="161" mass="18110">MKGIRAVVLGALLCIAADGVASDHPNLDAGAIRDQQRELRTAAETGKGVFKDLPDARKREMFDRQDRVLALVRDRSRTTELTERQQIELFNNLEAIQAIIDSNEDERMICRRERATGTNRPQTICKTVAQRRAERESVERDTGRRTLECSEATMGPGGCQR</sequence>
<comment type="caution">
    <text evidence="1">The sequence shown here is derived from an EMBL/GenBank/DDBJ whole genome shotgun (WGS) entry which is preliminary data.</text>
</comment>
<organism evidence="1 2">
    <name type="scientific">Luteimonas terrae</name>
    <dbReference type="NCBI Taxonomy" id="1530191"/>
    <lineage>
        <taxon>Bacteria</taxon>
        <taxon>Pseudomonadati</taxon>
        <taxon>Pseudomonadota</taxon>
        <taxon>Gammaproteobacteria</taxon>
        <taxon>Lysobacterales</taxon>
        <taxon>Lysobacteraceae</taxon>
        <taxon>Luteimonas</taxon>
    </lineage>
</organism>
<keyword evidence="2" id="KW-1185">Reference proteome</keyword>
<proteinExistence type="predicted"/>
<dbReference type="AlphaFoldDB" id="A0A4R5U5M7"/>
<dbReference type="Proteomes" id="UP000295543">
    <property type="component" value="Unassembled WGS sequence"/>
</dbReference>
<reference evidence="1 2" key="1">
    <citation type="submission" date="2019-03" db="EMBL/GenBank/DDBJ databases">
        <title>Luteimonas zhaokaii sp.nov., isolated from the rectal contents of Plateau pika in Yushu, Qinghai Province, China.</title>
        <authorList>
            <person name="Zhang G."/>
        </authorList>
    </citation>
    <scope>NUCLEOTIDE SEQUENCE [LARGE SCALE GENOMIC DNA]</scope>
    <source>
        <strain evidence="1 2">THG-MD21</strain>
    </source>
</reference>
<dbReference type="OrthoDB" id="7193459at2"/>
<dbReference type="RefSeq" id="WP_133394612.1">
    <property type="nucleotide sequence ID" value="NZ_SMTG01000007.1"/>
</dbReference>